<dbReference type="Proteomes" id="UP000484076">
    <property type="component" value="Unassembled WGS sequence"/>
</dbReference>
<comment type="caution">
    <text evidence="2">The sequence shown here is derived from an EMBL/GenBank/DDBJ whole genome shotgun (WGS) entry which is preliminary data.</text>
</comment>
<evidence type="ECO:0000313" key="3">
    <source>
        <dbReference type="Proteomes" id="UP000484076"/>
    </source>
</evidence>
<reference evidence="2" key="1">
    <citation type="submission" date="2020-05" db="EMBL/GenBank/DDBJ databases">
        <title>Fertoebacter nigrum gen. nov., sp. nov., a new member of the family Rhodobacteraceae.</title>
        <authorList>
            <person name="Szuroczki S."/>
            <person name="Abbaszade G."/>
            <person name="Buni D."/>
            <person name="Schumann P."/>
            <person name="Toth E."/>
        </authorList>
    </citation>
    <scope>NUCLEOTIDE SEQUENCE</scope>
    <source>
        <strain evidence="2">RG-N-1a</strain>
    </source>
</reference>
<organism evidence="2 3">
    <name type="scientific">Fertoeibacter niger</name>
    <dbReference type="NCBI Taxonomy" id="2656921"/>
    <lineage>
        <taxon>Bacteria</taxon>
        <taxon>Pseudomonadati</taxon>
        <taxon>Pseudomonadota</taxon>
        <taxon>Alphaproteobacteria</taxon>
        <taxon>Rhodobacterales</taxon>
        <taxon>Paracoccaceae</taxon>
        <taxon>Fertoeibacter</taxon>
    </lineage>
</organism>
<dbReference type="Gene3D" id="3.30.300.180">
    <property type="match status" value="1"/>
</dbReference>
<name>A0A8X8H8M1_9RHOB</name>
<keyword evidence="3" id="KW-1185">Reference proteome</keyword>
<dbReference type="InterPro" id="IPR038454">
    <property type="entry name" value="DnaA_N_sf"/>
</dbReference>
<feature type="domain" description="DnaA N-terminal" evidence="1">
    <location>
        <begin position="154"/>
        <end position="212"/>
    </location>
</feature>
<accession>A0A8X8H8M1</accession>
<dbReference type="InterPro" id="IPR036390">
    <property type="entry name" value="WH_DNA-bd_sf"/>
</dbReference>
<dbReference type="RefSeq" id="WP_152827229.1">
    <property type="nucleotide sequence ID" value="NZ_WHUT02000008.1"/>
</dbReference>
<gene>
    <name evidence="2" type="ORF">GEU84_014245</name>
</gene>
<dbReference type="Pfam" id="PF11638">
    <property type="entry name" value="DnaA_N"/>
    <property type="match status" value="1"/>
</dbReference>
<dbReference type="EMBL" id="WHUT02000008">
    <property type="protein sequence ID" value="NUB45556.1"/>
    <property type="molecule type" value="Genomic_DNA"/>
</dbReference>
<dbReference type="InterPro" id="IPR024633">
    <property type="entry name" value="DnaA_N_dom"/>
</dbReference>
<protein>
    <recommendedName>
        <fullName evidence="1">DnaA N-terminal domain-containing protein</fullName>
    </recommendedName>
</protein>
<dbReference type="SUPFAM" id="SSF46785">
    <property type="entry name" value="Winged helix' DNA-binding domain"/>
    <property type="match status" value="1"/>
</dbReference>
<sequence>MAVTRPVGQGASARKYDIISAIGAHGLAGDKVAQRLALRLITLITARYNWARDELAVGQREIARLWSVDERTVKREMARLRDLGWLVLRRQGARGHVSSYALNLPAILTSTQSHWAAVGSDLSDRLAGPVPAGTDLNIIPFPAPAPIAPAEGRWARISDRFRAEQPALHAAWVQPLVLESEDSDTLTLVAPSRFHGSYVRTHLLDTLQRLCRAEVPGVSALFITPL</sequence>
<dbReference type="AlphaFoldDB" id="A0A8X8H8M1"/>
<proteinExistence type="predicted"/>
<evidence type="ECO:0000259" key="1">
    <source>
        <dbReference type="Pfam" id="PF11638"/>
    </source>
</evidence>
<evidence type="ECO:0000313" key="2">
    <source>
        <dbReference type="EMBL" id="NUB45556.1"/>
    </source>
</evidence>